<evidence type="ECO:0000256" key="2">
    <source>
        <dbReference type="ARBA" id="ARBA00010992"/>
    </source>
</evidence>
<dbReference type="InterPro" id="IPR020846">
    <property type="entry name" value="MFS_dom"/>
</dbReference>
<dbReference type="GO" id="GO:0016020">
    <property type="term" value="C:membrane"/>
    <property type="evidence" value="ECO:0007669"/>
    <property type="project" value="UniProtKB-SubCell"/>
</dbReference>
<comment type="subcellular location">
    <subcellularLocation>
        <location evidence="1">Membrane</location>
        <topology evidence="1">Multi-pass membrane protein</topology>
    </subcellularLocation>
</comment>
<gene>
    <name evidence="9" type="ORF">OIDMADRAFT_102867</name>
</gene>
<keyword evidence="10" id="KW-1185">Reference proteome</keyword>
<proteinExistence type="inferred from homology"/>
<evidence type="ECO:0000256" key="5">
    <source>
        <dbReference type="ARBA" id="ARBA00022989"/>
    </source>
</evidence>
<evidence type="ECO:0000256" key="3">
    <source>
        <dbReference type="ARBA" id="ARBA00022448"/>
    </source>
</evidence>
<feature type="transmembrane region" description="Helical" evidence="7">
    <location>
        <begin position="379"/>
        <end position="400"/>
    </location>
</feature>
<evidence type="ECO:0000259" key="8">
    <source>
        <dbReference type="PROSITE" id="PS50850"/>
    </source>
</evidence>
<reference evidence="9 10" key="1">
    <citation type="submission" date="2014-04" db="EMBL/GenBank/DDBJ databases">
        <authorList>
            <consortium name="DOE Joint Genome Institute"/>
            <person name="Kuo A."/>
            <person name="Martino E."/>
            <person name="Perotto S."/>
            <person name="Kohler A."/>
            <person name="Nagy L.G."/>
            <person name="Floudas D."/>
            <person name="Copeland A."/>
            <person name="Barry K.W."/>
            <person name="Cichocki N."/>
            <person name="Veneault-Fourrey C."/>
            <person name="LaButti K."/>
            <person name="Lindquist E.A."/>
            <person name="Lipzen A."/>
            <person name="Lundell T."/>
            <person name="Morin E."/>
            <person name="Murat C."/>
            <person name="Sun H."/>
            <person name="Tunlid A."/>
            <person name="Henrissat B."/>
            <person name="Grigoriev I.V."/>
            <person name="Hibbett D.S."/>
            <person name="Martin F."/>
            <person name="Nordberg H.P."/>
            <person name="Cantor M.N."/>
            <person name="Hua S.X."/>
        </authorList>
    </citation>
    <scope>NUCLEOTIDE SEQUENCE [LARGE SCALE GENOMIC DNA]</scope>
    <source>
        <strain evidence="9 10">Zn</strain>
    </source>
</reference>
<evidence type="ECO:0000256" key="4">
    <source>
        <dbReference type="ARBA" id="ARBA00022692"/>
    </source>
</evidence>
<evidence type="ECO:0000313" key="9">
    <source>
        <dbReference type="EMBL" id="KIN03063.1"/>
    </source>
</evidence>
<dbReference type="FunFam" id="1.20.1250.20:FF:000134">
    <property type="entry name" value="MFS sugar transporter protein"/>
    <property type="match status" value="1"/>
</dbReference>
<feature type="transmembrane region" description="Helical" evidence="7">
    <location>
        <begin position="316"/>
        <end position="334"/>
    </location>
</feature>
<protein>
    <recommendedName>
        <fullName evidence="8">Major facilitator superfamily (MFS) profile domain-containing protein</fullName>
    </recommendedName>
</protein>
<dbReference type="InParanoid" id="A0A0C3DM06"/>
<dbReference type="PANTHER" id="PTHR48022:SF31">
    <property type="entry name" value="HEXOSE TRANSPORTER"/>
    <property type="match status" value="1"/>
</dbReference>
<evidence type="ECO:0000256" key="6">
    <source>
        <dbReference type="ARBA" id="ARBA00023136"/>
    </source>
</evidence>
<dbReference type="InterPro" id="IPR005829">
    <property type="entry name" value="Sugar_transporter_CS"/>
</dbReference>
<feature type="transmembrane region" description="Helical" evidence="7">
    <location>
        <begin position="183"/>
        <end position="204"/>
    </location>
</feature>
<dbReference type="GO" id="GO:0005351">
    <property type="term" value="F:carbohydrate:proton symporter activity"/>
    <property type="evidence" value="ECO:0007669"/>
    <property type="project" value="TreeGrafter"/>
</dbReference>
<dbReference type="Pfam" id="PF00083">
    <property type="entry name" value="Sugar_tr"/>
    <property type="match status" value="1"/>
</dbReference>
<feature type="domain" description="Major facilitator superfamily (MFS) profile" evidence="8">
    <location>
        <begin position="26"/>
        <end position="466"/>
    </location>
</feature>
<keyword evidence="5 7" id="KW-1133">Transmembrane helix</keyword>
<dbReference type="Proteomes" id="UP000054321">
    <property type="component" value="Unassembled WGS sequence"/>
</dbReference>
<feature type="transmembrane region" description="Helical" evidence="7">
    <location>
        <begin position="274"/>
        <end position="296"/>
    </location>
</feature>
<comment type="similarity">
    <text evidence="2">Belongs to the major facilitator superfamily. Sugar transporter (TC 2.A.1.1) family.</text>
</comment>
<accession>A0A0C3DM06</accession>
<dbReference type="AlphaFoldDB" id="A0A0C3DM06"/>
<feature type="transmembrane region" description="Helical" evidence="7">
    <location>
        <begin position="20"/>
        <end position="39"/>
    </location>
</feature>
<name>A0A0C3DM06_OIDMZ</name>
<evidence type="ECO:0000256" key="1">
    <source>
        <dbReference type="ARBA" id="ARBA00004141"/>
    </source>
</evidence>
<sequence length="516" mass="56348">MLKRSATGTWLPAWVPESTVNVSILLLFCSMVQSATNGYDGSMMNGLNILPSYTNYFNLNAATTGLNTASIFIGGFWGPIFSGIMSDRLGRRPTLFWGAVITLIGILLQTAAQNIAMFVVARIVLGFGSAVSGIAGAVYLSETFSSRWRAWGVGLLNDFYYVGALLAAGITLGTGTWNTTWAWRAPSLFQGIFSILCIIILPFIPESPRWLVHEGYLDEARLAVAQTNANGDLSDPVVLVVYKEIIDTLKWEKEEGRTMSPKEIVKSPGARKRFLIGMSPGPFSCIAGNIIASYYLGAELDTAGITSNIQQLKANVVLNVWCLGCCLAGTHLVAKWGRRPTAILSQVLLIACLFIIGGLSKVYADNPTGASNAIVYGDVAVMFLFQGFYSIAWTPLLTLYPPEVMNYSIRANGYAATSFSLNALALLFVFIMPIGLTNIGWKMYMVNASWDIVILGLIWYYWVETKGKSVEEIDALFDGEKHSLVPDVELVRRGEVQIDDKALEVHIIGEVTTMKG</sequence>
<dbReference type="EMBL" id="KN832874">
    <property type="protein sequence ID" value="KIN03063.1"/>
    <property type="molecule type" value="Genomic_DNA"/>
</dbReference>
<feature type="transmembrane region" description="Helical" evidence="7">
    <location>
        <begin position="59"/>
        <end position="82"/>
    </location>
</feature>
<dbReference type="PANTHER" id="PTHR48022">
    <property type="entry name" value="PLASTIDIC GLUCOSE TRANSPORTER 4"/>
    <property type="match status" value="1"/>
</dbReference>
<dbReference type="Gene3D" id="1.20.1250.20">
    <property type="entry name" value="MFS general substrate transporter like domains"/>
    <property type="match status" value="1"/>
</dbReference>
<reference evidence="10" key="2">
    <citation type="submission" date="2015-01" db="EMBL/GenBank/DDBJ databases">
        <title>Evolutionary Origins and Diversification of the Mycorrhizal Mutualists.</title>
        <authorList>
            <consortium name="DOE Joint Genome Institute"/>
            <consortium name="Mycorrhizal Genomics Consortium"/>
            <person name="Kohler A."/>
            <person name="Kuo A."/>
            <person name="Nagy L.G."/>
            <person name="Floudas D."/>
            <person name="Copeland A."/>
            <person name="Barry K.W."/>
            <person name="Cichocki N."/>
            <person name="Veneault-Fourrey C."/>
            <person name="LaButti K."/>
            <person name="Lindquist E.A."/>
            <person name="Lipzen A."/>
            <person name="Lundell T."/>
            <person name="Morin E."/>
            <person name="Murat C."/>
            <person name="Riley R."/>
            <person name="Ohm R."/>
            <person name="Sun H."/>
            <person name="Tunlid A."/>
            <person name="Henrissat B."/>
            <person name="Grigoriev I.V."/>
            <person name="Hibbett D.S."/>
            <person name="Martin F."/>
        </authorList>
    </citation>
    <scope>NUCLEOTIDE SEQUENCE [LARGE SCALE GENOMIC DNA]</scope>
    <source>
        <strain evidence="10">Zn</strain>
    </source>
</reference>
<dbReference type="InterPro" id="IPR005828">
    <property type="entry name" value="MFS_sugar_transport-like"/>
</dbReference>
<organism evidence="9 10">
    <name type="scientific">Oidiodendron maius (strain Zn)</name>
    <dbReference type="NCBI Taxonomy" id="913774"/>
    <lineage>
        <taxon>Eukaryota</taxon>
        <taxon>Fungi</taxon>
        <taxon>Dikarya</taxon>
        <taxon>Ascomycota</taxon>
        <taxon>Pezizomycotina</taxon>
        <taxon>Leotiomycetes</taxon>
        <taxon>Leotiomycetes incertae sedis</taxon>
        <taxon>Myxotrichaceae</taxon>
        <taxon>Oidiodendron</taxon>
    </lineage>
</organism>
<feature type="transmembrane region" description="Helical" evidence="7">
    <location>
        <begin position="444"/>
        <end position="463"/>
    </location>
</feature>
<dbReference type="InterPro" id="IPR050360">
    <property type="entry name" value="MFS_Sugar_Transporters"/>
</dbReference>
<dbReference type="OrthoDB" id="4540492at2759"/>
<feature type="transmembrane region" description="Helical" evidence="7">
    <location>
        <begin position="118"/>
        <end position="139"/>
    </location>
</feature>
<feature type="transmembrane region" description="Helical" evidence="7">
    <location>
        <begin position="412"/>
        <end position="432"/>
    </location>
</feature>
<dbReference type="SUPFAM" id="SSF103473">
    <property type="entry name" value="MFS general substrate transporter"/>
    <property type="match status" value="1"/>
</dbReference>
<dbReference type="InterPro" id="IPR036259">
    <property type="entry name" value="MFS_trans_sf"/>
</dbReference>
<dbReference type="HOGENOM" id="CLU_001265_30_13_1"/>
<dbReference type="PROSITE" id="PS50850">
    <property type="entry name" value="MFS"/>
    <property type="match status" value="1"/>
</dbReference>
<feature type="transmembrane region" description="Helical" evidence="7">
    <location>
        <begin position="341"/>
        <end position="359"/>
    </location>
</feature>
<evidence type="ECO:0000256" key="7">
    <source>
        <dbReference type="SAM" id="Phobius"/>
    </source>
</evidence>
<feature type="transmembrane region" description="Helical" evidence="7">
    <location>
        <begin position="94"/>
        <end position="112"/>
    </location>
</feature>
<feature type="transmembrane region" description="Helical" evidence="7">
    <location>
        <begin position="159"/>
        <end position="177"/>
    </location>
</feature>
<keyword evidence="3" id="KW-0813">Transport</keyword>
<dbReference type="PROSITE" id="PS00216">
    <property type="entry name" value="SUGAR_TRANSPORT_1"/>
    <property type="match status" value="1"/>
</dbReference>
<keyword evidence="4 7" id="KW-0812">Transmembrane</keyword>
<keyword evidence="6 7" id="KW-0472">Membrane</keyword>
<evidence type="ECO:0000313" key="10">
    <source>
        <dbReference type="Proteomes" id="UP000054321"/>
    </source>
</evidence>